<reference evidence="8 9" key="1">
    <citation type="submission" date="2018-10" db="EMBL/GenBank/DDBJ databases">
        <title>Bacillus Keqinensis sp. nov., a moderately halophilic bacterium isolated from a saline-alkaline lake.</title>
        <authorList>
            <person name="Wang H."/>
        </authorList>
    </citation>
    <scope>NUCLEOTIDE SEQUENCE [LARGE SCALE GENOMIC DNA]</scope>
    <source>
        <strain evidence="8 9">KQ-3</strain>
    </source>
</reference>
<keyword evidence="5" id="KW-0902">Two-component regulatory system</keyword>
<sequence length="373" mass="41773">MNRDQELYLIKNIAELLNKETDLTSMLQQVLDKLLHLTGLQTGWIFLLDEKQHYTLAASSRLPEALAYENKRYLCEGRCYCINQYIDGRLKEAANIIECKRIEDAIRSDRGKIDDITHHASVPLKSGEELFGILNVAAPGKNSFTQDELHILESIAYQIGSAYERIRLSEKEKTMKVFEERNRLARDLHDSVNQQLFSIMYTATGVKRQTKDPLVNAALKDIHSMSKDALAQMKALIWQLRSDRVEEGLANRLGTYSKKLGLTLITTGQFTSIPSQIEVGLWKIGQEALNNISKHSGSNTCTISLKEDSLYYEMKVSDSGKGFKPDTLTSDGMGLISMKERASLLGGSFCIESAAEQGTTITITVLKRGEPGD</sequence>
<dbReference type="AlphaFoldDB" id="A0A3M7TW44"/>
<dbReference type="Pfam" id="PF07730">
    <property type="entry name" value="HisKA_3"/>
    <property type="match status" value="1"/>
</dbReference>
<dbReference type="SMART" id="SM00387">
    <property type="entry name" value="HATPase_c"/>
    <property type="match status" value="1"/>
</dbReference>
<dbReference type="PANTHER" id="PTHR24421:SF40">
    <property type="entry name" value="SENSOR HISTIDINE KINASE YHCY"/>
    <property type="match status" value="1"/>
</dbReference>
<keyword evidence="3" id="KW-0808">Transferase</keyword>
<evidence type="ECO:0000256" key="3">
    <source>
        <dbReference type="ARBA" id="ARBA00022679"/>
    </source>
</evidence>
<evidence type="ECO:0000256" key="1">
    <source>
        <dbReference type="ARBA" id="ARBA00000085"/>
    </source>
</evidence>
<dbReference type="Gene3D" id="3.30.450.40">
    <property type="match status" value="1"/>
</dbReference>
<dbReference type="OrthoDB" id="9795828at2"/>
<dbReference type="Pfam" id="PF13185">
    <property type="entry name" value="GAF_2"/>
    <property type="match status" value="1"/>
</dbReference>
<dbReference type="RefSeq" id="WP_122896151.1">
    <property type="nucleotide sequence ID" value="NZ_RHIB01000001.1"/>
</dbReference>
<feature type="domain" description="GAF" evidence="6">
    <location>
        <begin position="22"/>
        <end position="173"/>
    </location>
</feature>
<dbReference type="InterPro" id="IPR011712">
    <property type="entry name" value="Sig_transdc_His_kin_sub3_dim/P"/>
</dbReference>
<dbReference type="Pfam" id="PF02518">
    <property type="entry name" value="HATPase_c"/>
    <property type="match status" value="1"/>
</dbReference>
<protein>
    <recommendedName>
        <fullName evidence="2">histidine kinase</fullName>
        <ecNumber evidence="2">2.7.13.3</ecNumber>
    </recommendedName>
</protein>
<accession>A0A3M7TW44</accession>
<proteinExistence type="predicted"/>
<dbReference type="InterPro" id="IPR050482">
    <property type="entry name" value="Sensor_HK_TwoCompSys"/>
</dbReference>
<dbReference type="Gene3D" id="3.30.565.10">
    <property type="entry name" value="Histidine kinase-like ATPase, C-terminal domain"/>
    <property type="match status" value="1"/>
</dbReference>
<dbReference type="SUPFAM" id="SSF55781">
    <property type="entry name" value="GAF domain-like"/>
    <property type="match status" value="1"/>
</dbReference>
<keyword evidence="4 8" id="KW-0418">Kinase</keyword>
<evidence type="ECO:0000313" key="8">
    <source>
        <dbReference type="EMBL" id="RNA68625.1"/>
    </source>
</evidence>
<dbReference type="Proteomes" id="UP000278746">
    <property type="component" value="Unassembled WGS sequence"/>
</dbReference>
<dbReference type="GO" id="GO:0000155">
    <property type="term" value="F:phosphorelay sensor kinase activity"/>
    <property type="evidence" value="ECO:0007669"/>
    <property type="project" value="InterPro"/>
</dbReference>
<evidence type="ECO:0000259" key="6">
    <source>
        <dbReference type="SMART" id="SM00065"/>
    </source>
</evidence>
<evidence type="ECO:0000259" key="7">
    <source>
        <dbReference type="SMART" id="SM00387"/>
    </source>
</evidence>
<feature type="domain" description="Histidine kinase/HSP90-like ATPase" evidence="7">
    <location>
        <begin position="276"/>
        <end position="369"/>
    </location>
</feature>
<dbReference type="GO" id="GO:0046983">
    <property type="term" value="F:protein dimerization activity"/>
    <property type="evidence" value="ECO:0007669"/>
    <property type="project" value="InterPro"/>
</dbReference>
<comment type="caution">
    <text evidence="8">The sequence shown here is derived from an EMBL/GenBank/DDBJ whole genome shotgun (WGS) entry which is preliminary data.</text>
</comment>
<dbReference type="PANTHER" id="PTHR24421">
    <property type="entry name" value="NITRATE/NITRITE SENSOR PROTEIN NARX-RELATED"/>
    <property type="match status" value="1"/>
</dbReference>
<evidence type="ECO:0000313" key="9">
    <source>
        <dbReference type="Proteomes" id="UP000278746"/>
    </source>
</evidence>
<gene>
    <name evidence="8" type="ORF">EBO34_01255</name>
</gene>
<dbReference type="EC" id="2.7.13.3" evidence="2"/>
<name>A0A3M7TW44_9BACI</name>
<evidence type="ECO:0000256" key="5">
    <source>
        <dbReference type="ARBA" id="ARBA00023012"/>
    </source>
</evidence>
<evidence type="ECO:0000256" key="4">
    <source>
        <dbReference type="ARBA" id="ARBA00022777"/>
    </source>
</evidence>
<dbReference type="GO" id="GO:0016020">
    <property type="term" value="C:membrane"/>
    <property type="evidence" value="ECO:0007669"/>
    <property type="project" value="InterPro"/>
</dbReference>
<keyword evidence="9" id="KW-1185">Reference proteome</keyword>
<dbReference type="CDD" id="cd16917">
    <property type="entry name" value="HATPase_UhpB-NarQ-NarX-like"/>
    <property type="match status" value="1"/>
</dbReference>
<dbReference type="InterPro" id="IPR029016">
    <property type="entry name" value="GAF-like_dom_sf"/>
</dbReference>
<evidence type="ECO:0000256" key="2">
    <source>
        <dbReference type="ARBA" id="ARBA00012438"/>
    </source>
</evidence>
<comment type="catalytic activity">
    <reaction evidence="1">
        <text>ATP + protein L-histidine = ADP + protein N-phospho-L-histidine.</text>
        <dbReference type="EC" id="2.7.13.3"/>
    </reaction>
</comment>
<dbReference type="InterPro" id="IPR003018">
    <property type="entry name" value="GAF"/>
</dbReference>
<organism evidence="8 9">
    <name type="scientific">Alteribacter keqinensis</name>
    <dbReference type="NCBI Taxonomy" id="2483800"/>
    <lineage>
        <taxon>Bacteria</taxon>
        <taxon>Bacillati</taxon>
        <taxon>Bacillota</taxon>
        <taxon>Bacilli</taxon>
        <taxon>Bacillales</taxon>
        <taxon>Bacillaceae</taxon>
        <taxon>Alteribacter</taxon>
    </lineage>
</organism>
<dbReference type="InterPro" id="IPR036890">
    <property type="entry name" value="HATPase_C_sf"/>
</dbReference>
<dbReference type="EMBL" id="RHIB01000001">
    <property type="protein sequence ID" value="RNA68625.1"/>
    <property type="molecule type" value="Genomic_DNA"/>
</dbReference>
<dbReference type="Gene3D" id="1.20.5.1930">
    <property type="match status" value="1"/>
</dbReference>
<dbReference type="InterPro" id="IPR003594">
    <property type="entry name" value="HATPase_dom"/>
</dbReference>
<dbReference type="SUPFAM" id="SSF55874">
    <property type="entry name" value="ATPase domain of HSP90 chaperone/DNA topoisomerase II/histidine kinase"/>
    <property type="match status" value="1"/>
</dbReference>
<dbReference type="SMART" id="SM00065">
    <property type="entry name" value="GAF"/>
    <property type="match status" value="1"/>
</dbReference>